<gene>
    <name evidence="2" type="ORF">TIFTF001_029550</name>
</gene>
<reference evidence="2" key="1">
    <citation type="submission" date="2023-07" db="EMBL/GenBank/DDBJ databases">
        <title>draft genome sequence of fig (Ficus carica).</title>
        <authorList>
            <person name="Takahashi T."/>
            <person name="Nishimura K."/>
        </authorList>
    </citation>
    <scope>NUCLEOTIDE SEQUENCE</scope>
</reference>
<sequence>MAGGSLLRVLLCLLICFLLLFHPSFAGRGYLTANDRLSPPPPPVDGTQFSAINIHDQQQQTL</sequence>
<evidence type="ECO:0000313" key="3">
    <source>
        <dbReference type="Proteomes" id="UP001187192"/>
    </source>
</evidence>
<comment type="caution">
    <text evidence="2">The sequence shown here is derived from an EMBL/GenBank/DDBJ whole genome shotgun (WGS) entry which is preliminary data.</text>
</comment>
<dbReference type="Proteomes" id="UP001187192">
    <property type="component" value="Unassembled WGS sequence"/>
</dbReference>
<accession>A0AA88J1N8</accession>
<evidence type="ECO:0000256" key="1">
    <source>
        <dbReference type="SAM" id="SignalP"/>
    </source>
</evidence>
<keyword evidence="1" id="KW-0732">Signal</keyword>
<evidence type="ECO:0000313" key="2">
    <source>
        <dbReference type="EMBL" id="GMN60454.1"/>
    </source>
</evidence>
<organism evidence="2 3">
    <name type="scientific">Ficus carica</name>
    <name type="common">Common fig</name>
    <dbReference type="NCBI Taxonomy" id="3494"/>
    <lineage>
        <taxon>Eukaryota</taxon>
        <taxon>Viridiplantae</taxon>
        <taxon>Streptophyta</taxon>
        <taxon>Embryophyta</taxon>
        <taxon>Tracheophyta</taxon>
        <taxon>Spermatophyta</taxon>
        <taxon>Magnoliopsida</taxon>
        <taxon>eudicotyledons</taxon>
        <taxon>Gunneridae</taxon>
        <taxon>Pentapetalae</taxon>
        <taxon>rosids</taxon>
        <taxon>fabids</taxon>
        <taxon>Rosales</taxon>
        <taxon>Moraceae</taxon>
        <taxon>Ficeae</taxon>
        <taxon>Ficus</taxon>
    </lineage>
</organism>
<dbReference type="Gramene" id="FCD_00016126-RA">
    <property type="protein sequence ID" value="FCD_00016126-RA:cds"/>
    <property type="gene ID" value="FCD_00016126"/>
</dbReference>
<protein>
    <submittedName>
        <fullName evidence="2">Uncharacterized protein</fullName>
    </submittedName>
</protein>
<dbReference type="EMBL" id="BTGU01000099">
    <property type="protein sequence ID" value="GMN60454.1"/>
    <property type="molecule type" value="Genomic_DNA"/>
</dbReference>
<keyword evidence="3" id="KW-1185">Reference proteome</keyword>
<dbReference type="AlphaFoldDB" id="A0AA88J1N8"/>
<proteinExistence type="predicted"/>
<feature type="signal peptide" evidence="1">
    <location>
        <begin position="1"/>
        <end position="26"/>
    </location>
</feature>
<name>A0AA88J1N8_FICCA</name>
<feature type="chain" id="PRO_5041687431" evidence="1">
    <location>
        <begin position="27"/>
        <end position="62"/>
    </location>
</feature>